<reference evidence="1 2" key="1">
    <citation type="journal article" date="2023" name="Microorganisms">
        <title>Thiorhodovibrio frisius and Trv. litoralis spp. nov., Two Novel Members from a Clade of Fastidious Purple Sulfur Bacteria That Exhibit Unique Red-Shifted Light-Harvesting Capabilities.</title>
        <authorList>
            <person name="Methner A."/>
            <person name="Kuzyk S.B."/>
            <person name="Petersen J."/>
            <person name="Bauer S."/>
            <person name="Brinkmann H."/>
            <person name="Sichau K."/>
            <person name="Wanner G."/>
            <person name="Wolf J."/>
            <person name="Neumann-Schaal M."/>
            <person name="Henke P."/>
            <person name="Tank M."/>
            <person name="Sproer C."/>
            <person name="Bunk B."/>
            <person name="Overmann J."/>
        </authorList>
    </citation>
    <scope>NUCLEOTIDE SEQUENCE [LARGE SCALE GENOMIC DNA]</scope>
    <source>
        <strain evidence="1 2">DSM 6702</strain>
    </source>
</reference>
<dbReference type="EMBL" id="CP121472">
    <property type="protein sequence ID" value="WPL19898.1"/>
    <property type="molecule type" value="Genomic_DNA"/>
</dbReference>
<evidence type="ECO:0000313" key="1">
    <source>
        <dbReference type="EMBL" id="WPL19898.1"/>
    </source>
</evidence>
<name>A0ABZ0SFV1_9GAMM</name>
<keyword evidence="2" id="KW-1185">Reference proteome</keyword>
<sequence>MVEIIPPITSVETIAEGPSIREVQRLRQHYGPGRWKKKKGIALVKTPDGADQLAEIHWYEAHGIGKVKLKVKRWL</sequence>
<proteinExistence type="predicted"/>
<organism evidence="1 2">
    <name type="scientific">Thiorhodovibrio winogradskyi</name>
    <dbReference type="NCBI Taxonomy" id="77007"/>
    <lineage>
        <taxon>Bacteria</taxon>
        <taxon>Pseudomonadati</taxon>
        <taxon>Pseudomonadota</taxon>
        <taxon>Gammaproteobacteria</taxon>
        <taxon>Chromatiales</taxon>
        <taxon>Chromatiaceae</taxon>
        <taxon>Thiorhodovibrio</taxon>
    </lineage>
</organism>
<dbReference type="RefSeq" id="WP_328985652.1">
    <property type="nucleotide sequence ID" value="NZ_CP121472.1"/>
</dbReference>
<evidence type="ECO:0000313" key="2">
    <source>
        <dbReference type="Proteomes" id="UP001432180"/>
    </source>
</evidence>
<accession>A0ABZ0SFV1</accession>
<gene>
    <name evidence="1" type="ORF">Thiowin_05047</name>
</gene>
<protein>
    <submittedName>
        <fullName evidence="1">Uncharacterized protein</fullName>
    </submittedName>
</protein>
<dbReference type="Proteomes" id="UP001432180">
    <property type="component" value="Chromosome"/>
</dbReference>